<evidence type="ECO:0000256" key="1">
    <source>
        <dbReference type="ARBA" id="ARBA00006717"/>
    </source>
</evidence>
<feature type="active site" description="Proton donor/acceptor" evidence="5">
    <location>
        <position position="91"/>
    </location>
</feature>
<dbReference type="RefSeq" id="WP_238209326.1">
    <property type="nucleotide sequence ID" value="NZ_JBHTND010000012.1"/>
</dbReference>
<feature type="binding site" evidence="5">
    <location>
        <begin position="162"/>
        <end position="163"/>
    </location>
    <ligand>
        <name>substrate</name>
    </ligand>
</feature>
<comment type="caution">
    <text evidence="7">The sequence shown here is derived from an EMBL/GenBank/DDBJ whole genome shotgun (WGS) entry which is preliminary data.</text>
</comment>
<feature type="site" description="Transition state stabilizer" evidence="5">
    <location>
        <position position="161"/>
    </location>
</feature>
<comment type="function">
    <text evidence="5 6">Catalyzes the interconversion of 2-phosphoglycerate and 3-phosphoglycerate.</text>
</comment>
<evidence type="ECO:0000256" key="4">
    <source>
        <dbReference type="ARBA" id="ARBA00023235"/>
    </source>
</evidence>
<feature type="binding site" evidence="5">
    <location>
        <position position="102"/>
    </location>
    <ligand>
        <name>substrate</name>
    </ligand>
</feature>
<feature type="binding site" evidence="5">
    <location>
        <position position="64"/>
    </location>
    <ligand>
        <name>substrate</name>
    </ligand>
</feature>
<proteinExistence type="inferred from homology"/>
<dbReference type="GO" id="GO:0004619">
    <property type="term" value="F:phosphoglycerate mutase activity"/>
    <property type="evidence" value="ECO:0007669"/>
    <property type="project" value="UniProtKB-EC"/>
</dbReference>
<dbReference type="Proteomes" id="UP001597176">
    <property type="component" value="Unassembled WGS sequence"/>
</dbReference>
<evidence type="ECO:0000256" key="5">
    <source>
        <dbReference type="HAMAP-Rule" id="MF_01039"/>
    </source>
</evidence>
<dbReference type="PROSITE" id="PS00175">
    <property type="entry name" value="PG_MUTASE"/>
    <property type="match status" value="1"/>
</dbReference>
<sequence length="216" mass="24320">MRLLDRTLVIVRHGQSLDNERDLFSGIRDPDLTARGVEEAEIAGNRLRELGFSFDLAFTSELLRARRTTNLILSALGQSALGIRRSSALNERDYGELAGLNKRESQDRWGSEQVRIWRKSFDAVPPGGESLAMTADRLIPYYRDEIEPQLRDGKRVLLVAHGNSLRALIMYLDQIGADEVAEVHLATAQMQAYHFDDQGKVIAKQSIIVKITDKTE</sequence>
<keyword evidence="4 5" id="KW-0413">Isomerase</keyword>
<dbReference type="InterPro" id="IPR013078">
    <property type="entry name" value="His_Pase_superF_clade-1"/>
</dbReference>
<reference evidence="8" key="1">
    <citation type="journal article" date="2019" name="Int. J. Syst. Evol. Microbiol.">
        <title>The Global Catalogue of Microorganisms (GCM) 10K type strain sequencing project: providing services to taxonomists for standard genome sequencing and annotation.</title>
        <authorList>
            <consortium name="The Broad Institute Genomics Platform"/>
            <consortium name="The Broad Institute Genome Sequencing Center for Infectious Disease"/>
            <person name="Wu L."/>
            <person name="Ma J."/>
        </authorList>
    </citation>
    <scope>NUCLEOTIDE SEQUENCE [LARGE SCALE GENOMIC DNA]</scope>
    <source>
        <strain evidence="8">CCUG 56108</strain>
    </source>
</reference>
<dbReference type="EMBL" id="JBHTND010000012">
    <property type="protein sequence ID" value="MFD1302090.1"/>
    <property type="molecule type" value="Genomic_DNA"/>
</dbReference>
<dbReference type="PIRSF" id="PIRSF000709">
    <property type="entry name" value="6PFK_2-Ptase"/>
    <property type="match status" value="1"/>
</dbReference>
<name>A0ABW3WZ46_9HYPH</name>
<comment type="similarity">
    <text evidence="1 5">Belongs to the phosphoglycerate mutase family. BPG-dependent PGAM subfamily.</text>
</comment>
<feature type="active site" description="Tele-phosphohistidine intermediate" evidence="5">
    <location>
        <position position="13"/>
    </location>
</feature>
<evidence type="ECO:0000313" key="7">
    <source>
        <dbReference type="EMBL" id="MFD1302090.1"/>
    </source>
</evidence>
<keyword evidence="3 5" id="KW-0324">Glycolysis</keyword>
<comment type="pathway">
    <text evidence="5 6">Carbohydrate degradation; glycolysis; pyruvate from D-glyceraldehyde 3-phosphate: step 3/5.</text>
</comment>
<keyword evidence="8" id="KW-1185">Reference proteome</keyword>
<evidence type="ECO:0000256" key="3">
    <source>
        <dbReference type="ARBA" id="ARBA00023152"/>
    </source>
</evidence>
<feature type="binding site" evidence="5">
    <location>
        <begin position="91"/>
        <end position="94"/>
    </location>
    <ligand>
        <name>substrate</name>
    </ligand>
</feature>
<feature type="binding site" evidence="5">
    <location>
        <begin position="25"/>
        <end position="26"/>
    </location>
    <ligand>
        <name>substrate</name>
    </ligand>
</feature>
<dbReference type="InterPro" id="IPR001345">
    <property type="entry name" value="PG/BPGM_mutase_AS"/>
</dbReference>
<accession>A0ABW3WZ46</accession>
<organism evidence="7 8">
    <name type="scientific">Methylobacterium marchantiae</name>
    <dbReference type="NCBI Taxonomy" id="600331"/>
    <lineage>
        <taxon>Bacteria</taxon>
        <taxon>Pseudomonadati</taxon>
        <taxon>Pseudomonadota</taxon>
        <taxon>Alphaproteobacteria</taxon>
        <taxon>Hyphomicrobiales</taxon>
        <taxon>Methylobacteriaceae</taxon>
        <taxon>Methylobacterium</taxon>
    </lineage>
</organism>
<dbReference type="Pfam" id="PF00300">
    <property type="entry name" value="His_Phos_1"/>
    <property type="match status" value="1"/>
</dbReference>
<evidence type="ECO:0000256" key="6">
    <source>
        <dbReference type="RuleBase" id="RU004512"/>
    </source>
</evidence>
<keyword evidence="2 5" id="KW-0312">Gluconeogenesis</keyword>
<comment type="catalytic activity">
    <reaction evidence="5 6">
        <text>(2R)-2-phosphoglycerate = (2R)-3-phosphoglycerate</text>
        <dbReference type="Rhea" id="RHEA:15901"/>
        <dbReference type="ChEBI" id="CHEBI:58272"/>
        <dbReference type="ChEBI" id="CHEBI:58289"/>
        <dbReference type="EC" id="5.4.2.11"/>
    </reaction>
</comment>
<dbReference type="Gene3D" id="3.40.50.1240">
    <property type="entry name" value="Phosphoglycerate mutase-like"/>
    <property type="match status" value="1"/>
</dbReference>
<dbReference type="SUPFAM" id="SSF53254">
    <property type="entry name" value="Phosphoglycerate mutase-like"/>
    <property type="match status" value="1"/>
</dbReference>
<feature type="binding site" evidence="5">
    <location>
        <begin position="12"/>
        <end position="19"/>
    </location>
    <ligand>
        <name>substrate</name>
    </ligand>
</feature>
<comment type="caution">
    <text evidence="5">Lacks conserved residue(s) required for the propagation of feature annotation.</text>
</comment>
<comment type="subunit">
    <text evidence="5">Homodimer.</text>
</comment>
<protein>
    <recommendedName>
        <fullName evidence="5 6">2,3-bisphosphoglycerate-dependent phosphoglycerate mutase</fullName>
        <shortName evidence="5">BPG-dependent PGAM</shortName>
        <shortName evidence="5">PGAM</shortName>
        <shortName evidence="5">Phosphoglyceromutase</shortName>
        <shortName evidence="5">dPGM</shortName>
        <ecNumber evidence="5 6">5.4.2.11</ecNumber>
    </recommendedName>
</protein>
<dbReference type="NCBIfam" id="TIGR01258">
    <property type="entry name" value="pgm_1"/>
    <property type="match status" value="1"/>
</dbReference>
<gene>
    <name evidence="5" type="primary">gpmA</name>
    <name evidence="7" type="ORF">ACFQ4G_10890</name>
</gene>
<dbReference type="HAMAP" id="MF_01039">
    <property type="entry name" value="PGAM_GpmA"/>
    <property type="match status" value="1"/>
</dbReference>
<dbReference type="InterPro" id="IPR029033">
    <property type="entry name" value="His_PPase_superfam"/>
</dbReference>
<dbReference type="InterPro" id="IPR005952">
    <property type="entry name" value="Phosphogly_mut1"/>
</dbReference>
<dbReference type="CDD" id="cd07067">
    <property type="entry name" value="HP_PGM_like"/>
    <property type="match status" value="1"/>
</dbReference>
<dbReference type="PANTHER" id="PTHR11931">
    <property type="entry name" value="PHOSPHOGLYCERATE MUTASE"/>
    <property type="match status" value="1"/>
</dbReference>
<evidence type="ECO:0000256" key="2">
    <source>
        <dbReference type="ARBA" id="ARBA00022432"/>
    </source>
</evidence>
<dbReference type="EC" id="5.4.2.11" evidence="5 6"/>
<evidence type="ECO:0000313" key="8">
    <source>
        <dbReference type="Proteomes" id="UP001597176"/>
    </source>
</evidence>
<dbReference type="SMART" id="SM00855">
    <property type="entry name" value="PGAM"/>
    <property type="match status" value="1"/>
</dbReference>